<feature type="compositionally biased region" description="Basic and acidic residues" evidence="1">
    <location>
        <begin position="73"/>
        <end position="88"/>
    </location>
</feature>
<dbReference type="Proteomes" id="UP001433088">
    <property type="component" value="Unassembled WGS sequence"/>
</dbReference>
<feature type="compositionally biased region" description="Polar residues" evidence="1">
    <location>
        <begin position="63"/>
        <end position="72"/>
    </location>
</feature>
<dbReference type="EMBL" id="JBBMEU010000079">
    <property type="protein sequence ID" value="MEQ2423076.1"/>
    <property type="molecule type" value="Genomic_DNA"/>
</dbReference>
<dbReference type="RefSeq" id="WP_349173969.1">
    <property type="nucleotide sequence ID" value="NZ_JBBMEU010000079.1"/>
</dbReference>
<evidence type="ECO:0000313" key="2">
    <source>
        <dbReference type="EMBL" id="MEQ2423076.1"/>
    </source>
</evidence>
<proteinExistence type="predicted"/>
<keyword evidence="3" id="KW-1185">Reference proteome</keyword>
<comment type="caution">
    <text evidence="2">The sequence shown here is derived from an EMBL/GenBank/DDBJ whole genome shotgun (WGS) entry which is preliminary data.</text>
</comment>
<organism evidence="2 3">
    <name type="scientific">Megasphaera intestinihominis</name>
    <dbReference type="NCBI Taxonomy" id="3133159"/>
    <lineage>
        <taxon>Bacteria</taxon>
        <taxon>Bacillati</taxon>
        <taxon>Bacillota</taxon>
        <taxon>Negativicutes</taxon>
        <taxon>Veillonellales</taxon>
        <taxon>Veillonellaceae</taxon>
        <taxon>Megasphaera</taxon>
    </lineage>
</organism>
<sequence length="185" mass="20234">MQAAVGLLIICIIAWYILAKKNPEKFAPFLASPYGKKRGLLCLAAVFVIGAVGATIDPPPAPTASQKVQQASDKAEKEANPEKASDHHKLAVQQIAEGTGVDEARAAGILDIFHKVGIQDHLFDGVHSYENGKHDTTDEKVFVIETTPVKSFLYLDQNDQVLEVRANAKNLYKNGRVVMTYEKSF</sequence>
<accession>A0ABV1CZY5</accession>
<evidence type="ECO:0000256" key="1">
    <source>
        <dbReference type="SAM" id="MobiDB-lite"/>
    </source>
</evidence>
<protein>
    <submittedName>
        <fullName evidence="2">Uncharacterized protein</fullName>
    </submittedName>
</protein>
<reference evidence="2 3" key="1">
    <citation type="submission" date="2024-03" db="EMBL/GenBank/DDBJ databases">
        <title>Human intestinal bacterial collection.</title>
        <authorList>
            <person name="Pauvert C."/>
            <person name="Hitch T.C.A."/>
            <person name="Clavel T."/>
        </authorList>
    </citation>
    <scope>NUCLEOTIDE SEQUENCE [LARGE SCALE GENOMIC DNA]</scope>
    <source>
        <strain evidence="2 3">CLA-AA-H81</strain>
    </source>
</reference>
<feature type="region of interest" description="Disordered" evidence="1">
    <location>
        <begin position="59"/>
        <end position="88"/>
    </location>
</feature>
<gene>
    <name evidence="2" type="ORF">WMO23_10105</name>
</gene>
<name>A0ABV1CZY5_9FIRM</name>
<evidence type="ECO:0000313" key="3">
    <source>
        <dbReference type="Proteomes" id="UP001433088"/>
    </source>
</evidence>